<proteinExistence type="inferred from homology"/>
<protein>
    <submittedName>
        <fullName evidence="3">Aspartate racemase</fullName>
    </submittedName>
</protein>
<dbReference type="Pfam" id="PF01177">
    <property type="entry name" value="Asp_Glu_race"/>
    <property type="match status" value="1"/>
</dbReference>
<dbReference type="PANTHER" id="PTHR21198">
    <property type="entry name" value="GLUTAMATE RACEMASE"/>
    <property type="match status" value="1"/>
</dbReference>
<dbReference type="NCBIfam" id="TIGR00035">
    <property type="entry name" value="asp_race"/>
    <property type="match status" value="1"/>
</dbReference>
<dbReference type="Proteomes" id="UP000033860">
    <property type="component" value="Unassembled WGS sequence"/>
</dbReference>
<gene>
    <name evidence="3" type="ORF">UX85_C0002G0047</name>
</gene>
<dbReference type="PANTHER" id="PTHR21198:SF7">
    <property type="entry name" value="ASPARTATE-GLUTAMATE RACEMASE FAMILY"/>
    <property type="match status" value="1"/>
</dbReference>
<dbReference type="Gene3D" id="3.40.50.1860">
    <property type="match status" value="2"/>
</dbReference>
<accession>A0A0G1RX08</accession>
<organism evidence="3 4">
    <name type="scientific">Candidatus Beckwithbacteria bacterium GW2011_GWB1_47_15</name>
    <dbReference type="NCBI Taxonomy" id="1618371"/>
    <lineage>
        <taxon>Bacteria</taxon>
        <taxon>Candidatus Beckwithiibacteriota</taxon>
    </lineage>
</organism>
<comment type="caution">
    <text evidence="3">The sequence shown here is derived from an EMBL/GenBank/DDBJ whole genome shotgun (WGS) entry which is preliminary data.</text>
</comment>
<dbReference type="AlphaFoldDB" id="A0A0G1RX08"/>
<dbReference type="InterPro" id="IPR004380">
    <property type="entry name" value="Asp_race"/>
</dbReference>
<dbReference type="EMBL" id="LCNT01000002">
    <property type="protein sequence ID" value="KKU61667.1"/>
    <property type="molecule type" value="Genomic_DNA"/>
</dbReference>
<dbReference type="GO" id="GO:0047661">
    <property type="term" value="F:amino-acid racemase activity"/>
    <property type="evidence" value="ECO:0007669"/>
    <property type="project" value="InterPro"/>
</dbReference>
<dbReference type="InterPro" id="IPR001920">
    <property type="entry name" value="Asp/Glu_race"/>
</dbReference>
<dbReference type="InterPro" id="IPR015942">
    <property type="entry name" value="Asp/Glu/hydantoin_racemase"/>
</dbReference>
<evidence type="ECO:0000313" key="3">
    <source>
        <dbReference type="EMBL" id="KKU61667.1"/>
    </source>
</evidence>
<comment type="similarity">
    <text evidence="1">Belongs to the aspartate/glutamate racemases family.</text>
</comment>
<sequence length="234" mass="25316">MVKRSKHIGIVGVTAEGASLCYRTIVAESDKILGPNQHPEISLNNPNFADILKLQNNGDWNGLAKLLSGSIKKLAANGAQIAVIPANSVHYAFEKIKRLSSIRVLSIVDLAVTECRKKDYKKTAVLGVGLTMSGGLYEKPLKLVGVKIILPSSSDQKRLNRVIYGELVRGKPTPKSFKFIKDLIKKLKKAGAEAVILACTELGIVIPENLSTLPVIDTTRLLARKALALILAET</sequence>
<keyword evidence="2" id="KW-0413">Isomerase</keyword>
<evidence type="ECO:0000256" key="2">
    <source>
        <dbReference type="ARBA" id="ARBA00023235"/>
    </source>
</evidence>
<name>A0A0G1RX08_9BACT</name>
<dbReference type="SUPFAM" id="SSF53681">
    <property type="entry name" value="Aspartate/glutamate racemase"/>
    <property type="match status" value="2"/>
</dbReference>
<reference evidence="3 4" key="1">
    <citation type="journal article" date="2015" name="Nature">
        <title>rRNA introns, odd ribosomes, and small enigmatic genomes across a large radiation of phyla.</title>
        <authorList>
            <person name="Brown C.T."/>
            <person name="Hug L.A."/>
            <person name="Thomas B.C."/>
            <person name="Sharon I."/>
            <person name="Castelle C.J."/>
            <person name="Singh A."/>
            <person name="Wilkins M.J."/>
            <person name="Williams K.H."/>
            <person name="Banfield J.F."/>
        </authorList>
    </citation>
    <scope>NUCLEOTIDE SEQUENCE [LARGE SCALE GENOMIC DNA]</scope>
</reference>
<evidence type="ECO:0000256" key="1">
    <source>
        <dbReference type="ARBA" id="ARBA00007847"/>
    </source>
</evidence>
<evidence type="ECO:0000313" key="4">
    <source>
        <dbReference type="Proteomes" id="UP000033860"/>
    </source>
</evidence>